<proteinExistence type="inferred from homology"/>
<keyword evidence="2" id="KW-0413">Isomerase</keyword>
<protein>
    <submittedName>
        <fullName evidence="3">Uncharacterized protein</fullName>
    </submittedName>
</protein>
<reference evidence="3" key="1">
    <citation type="submission" date="2023-03" db="EMBL/GenBank/DDBJ databases">
        <title>Massive genome expansion in bonnet fungi (Mycena s.s.) driven by repeated elements and novel gene families across ecological guilds.</title>
        <authorList>
            <consortium name="Lawrence Berkeley National Laboratory"/>
            <person name="Harder C.B."/>
            <person name="Miyauchi S."/>
            <person name="Viragh M."/>
            <person name="Kuo A."/>
            <person name="Thoen E."/>
            <person name="Andreopoulos B."/>
            <person name="Lu D."/>
            <person name="Skrede I."/>
            <person name="Drula E."/>
            <person name="Henrissat B."/>
            <person name="Morin E."/>
            <person name="Kohler A."/>
            <person name="Barry K."/>
            <person name="LaButti K."/>
            <person name="Morin E."/>
            <person name="Salamov A."/>
            <person name="Lipzen A."/>
            <person name="Mereny Z."/>
            <person name="Hegedus B."/>
            <person name="Baldrian P."/>
            <person name="Stursova M."/>
            <person name="Weitz H."/>
            <person name="Taylor A."/>
            <person name="Grigoriev I.V."/>
            <person name="Nagy L.G."/>
            <person name="Martin F."/>
            <person name="Kauserud H."/>
        </authorList>
    </citation>
    <scope>NUCLEOTIDE SEQUENCE</scope>
    <source>
        <strain evidence="3">CBHHK002</strain>
    </source>
</reference>
<evidence type="ECO:0000256" key="1">
    <source>
        <dbReference type="ARBA" id="ARBA00007673"/>
    </source>
</evidence>
<gene>
    <name evidence="3" type="ORF">DFH08DRAFT_831791</name>
</gene>
<dbReference type="PANTHER" id="PTHR43709">
    <property type="entry name" value="ACONITATE ISOMERASE-RELATED"/>
    <property type="match status" value="1"/>
</dbReference>
<evidence type="ECO:0000256" key="2">
    <source>
        <dbReference type="ARBA" id="ARBA00023235"/>
    </source>
</evidence>
<name>A0AAD7F4R8_9AGAR</name>
<accession>A0AAD7F4R8</accession>
<dbReference type="Proteomes" id="UP001218218">
    <property type="component" value="Unassembled WGS sequence"/>
</dbReference>
<dbReference type="PANTHER" id="PTHR43709:SF2">
    <property type="entry name" value="DUF453 DOMAIN PROTEIN (AFU_ORTHOLOGUE AFUA_6G00360)"/>
    <property type="match status" value="1"/>
</dbReference>
<dbReference type="EMBL" id="JARIHO010000001">
    <property type="protein sequence ID" value="KAJ7368604.1"/>
    <property type="molecule type" value="Genomic_DNA"/>
</dbReference>
<dbReference type="Gene3D" id="3.10.310.10">
    <property type="entry name" value="Diaminopimelate Epimerase, Chain A, domain 1"/>
    <property type="match status" value="2"/>
</dbReference>
<keyword evidence="4" id="KW-1185">Reference proteome</keyword>
<organism evidence="3 4">
    <name type="scientific">Mycena albidolilacea</name>
    <dbReference type="NCBI Taxonomy" id="1033008"/>
    <lineage>
        <taxon>Eukaryota</taxon>
        <taxon>Fungi</taxon>
        <taxon>Dikarya</taxon>
        <taxon>Basidiomycota</taxon>
        <taxon>Agaricomycotina</taxon>
        <taxon>Agaricomycetes</taxon>
        <taxon>Agaricomycetidae</taxon>
        <taxon>Agaricales</taxon>
        <taxon>Marasmiineae</taxon>
        <taxon>Mycenaceae</taxon>
        <taxon>Mycena</taxon>
    </lineage>
</organism>
<dbReference type="AlphaFoldDB" id="A0AAD7F4R8"/>
<evidence type="ECO:0000313" key="3">
    <source>
        <dbReference type="EMBL" id="KAJ7368604.1"/>
    </source>
</evidence>
<evidence type="ECO:0000313" key="4">
    <source>
        <dbReference type="Proteomes" id="UP001218218"/>
    </source>
</evidence>
<comment type="similarity">
    <text evidence="1">Belongs to the PrpF family.</text>
</comment>
<dbReference type="GO" id="GO:0016853">
    <property type="term" value="F:isomerase activity"/>
    <property type="evidence" value="ECO:0007669"/>
    <property type="project" value="UniProtKB-KW"/>
</dbReference>
<comment type="caution">
    <text evidence="3">The sequence shown here is derived from an EMBL/GenBank/DDBJ whole genome shotgun (WGS) entry which is preliminary data.</text>
</comment>
<sequence length="491" mass="53745">MSLSVLGSLWRTGSSNAVYILRATNIAQYRPLARDRILKSLLTSRRHGPLGAESLEAAVDSESTNNSIACILGRPGEGDPPVTDLGIYYLPGPLWADAGERDTLGKWDVICHVVQLPNSNSGDNKLVDWTGDSSEVLSAVACAAVASASTPDHIIPPLRVSELVEQALKVSPTDSSNSPIHIPVRVLLMHSERVAVVHVPVDRSSMLVYSPLETSYDRYRTTFNESRVQWPAAVEPEVAVEVLDQLPTEHAVDTISLAEHPSIDVSIIEPLNGYTAILVDQSTLNLPREDSTGLTMYLPDELTERYPQLASILVDVREKVLSVFPALRSETSVPAVCLVGPLEHDGYDTMDGRYLCCCQADLSVRPLTESGEYATALPEPILLALAVAQGLEGSVAYNKWIEAQAKGCGGGRAHKVREILGGKEVRCYAAHPSGVLSAQTMFLETDKGRRASFVRLMKTPYELMRGEFFFPRTIIQIEEDEYLDYETDLED</sequence>
<dbReference type="SUPFAM" id="SSF54506">
    <property type="entry name" value="Diaminopimelate epimerase-like"/>
    <property type="match status" value="1"/>
</dbReference>
<dbReference type="InterPro" id="IPR007400">
    <property type="entry name" value="PrpF-like"/>
</dbReference>